<dbReference type="VEuPathDB" id="FungiDB:AeMF1_010184"/>
<dbReference type="GO" id="GO:0005634">
    <property type="term" value="C:nucleus"/>
    <property type="evidence" value="ECO:0007669"/>
    <property type="project" value="UniProtKB-SubCell"/>
</dbReference>
<dbReference type="PANTHER" id="PTHR10015">
    <property type="entry name" value="HEAT SHOCK TRANSCRIPTION FACTOR"/>
    <property type="match status" value="1"/>
</dbReference>
<reference evidence="7 8" key="1">
    <citation type="submission" date="2019-07" db="EMBL/GenBank/DDBJ databases">
        <title>Genomics analysis of Aphanomyces spp. identifies a new class of oomycete effector associated with host adaptation.</title>
        <authorList>
            <person name="Gaulin E."/>
        </authorList>
    </citation>
    <scope>NUCLEOTIDE SEQUENCE [LARGE SCALE GENOMIC DNA]</scope>
    <source>
        <strain evidence="7 8">ATCC 201684</strain>
    </source>
</reference>
<feature type="region of interest" description="Disordered" evidence="5">
    <location>
        <begin position="1"/>
        <end position="23"/>
    </location>
</feature>
<dbReference type="Pfam" id="PF00447">
    <property type="entry name" value="HSF_DNA-bind"/>
    <property type="match status" value="1"/>
</dbReference>
<dbReference type="PANTHER" id="PTHR10015:SF427">
    <property type="entry name" value="HEAT SHOCK FACTOR PROTEIN"/>
    <property type="match status" value="1"/>
</dbReference>
<dbReference type="Gene3D" id="1.10.10.10">
    <property type="entry name" value="Winged helix-like DNA-binding domain superfamily/Winged helix DNA-binding domain"/>
    <property type="match status" value="1"/>
</dbReference>
<dbReference type="GO" id="GO:0003700">
    <property type="term" value="F:DNA-binding transcription factor activity"/>
    <property type="evidence" value="ECO:0007669"/>
    <property type="project" value="InterPro"/>
</dbReference>
<feature type="compositionally biased region" description="Basic and acidic residues" evidence="5">
    <location>
        <begin position="326"/>
        <end position="341"/>
    </location>
</feature>
<evidence type="ECO:0000256" key="3">
    <source>
        <dbReference type="ARBA" id="ARBA00023242"/>
    </source>
</evidence>
<evidence type="ECO:0000313" key="8">
    <source>
        <dbReference type="Proteomes" id="UP000481153"/>
    </source>
</evidence>
<evidence type="ECO:0000256" key="4">
    <source>
        <dbReference type="RuleBase" id="RU004020"/>
    </source>
</evidence>
<sequence length="473" mass="52652">MTPPASEGDDAKKSKPPRTSRPDVPKFLTQLFDILEAESSAVIKWADDGTAVQIIDPARVTNEILPKYFSHNNFQSFQRQLNYFGFRKWTKTKTYICTFSHPYFRRNGRDKLYLIKRKSVPKRSRVKQARSRYGPSKPTEDISKPAFVVHSCSPPVPPRKPPLSSMKSNDQDDAFKAPFLVQSYAASLPLPMQLPTQLPQALAMPPPMQLQQSLPRSMVSSKRKYLVSSAHNPCAIQPYSSDKLQSRQLQFLDPSRMNKIRSNLMLRLGVSLKRSPERAHPISSISISTQKDVHDKIDADMGEETASEAAEEDGDHSVETEDEALKDEPMDAHDGQGEKAPAEPQEASKIVQKACEGASIETKEEVVAAPWASMRPFIPNDSDDPVNLLLGIKKASPLVLSSVLPTPLPSETSLPSGTSPPPRKTSSPSTSLKVRSLEAQLIEARLEIARLQASLQLQLEVNQRLRESKSYHV</sequence>
<dbReference type="InterPro" id="IPR000232">
    <property type="entry name" value="HSF_DNA-bd"/>
</dbReference>
<proteinExistence type="inferred from homology"/>
<evidence type="ECO:0000259" key="6">
    <source>
        <dbReference type="SMART" id="SM00415"/>
    </source>
</evidence>
<evidence type="ECO:0000256" key="1">
    <source>
        <dbReference type="ARBA" id="ARBA00004123"/>
    </source>
</evidence>
<feature type="compositionally biased region" description="Low complexity" evidence="5">
    <location>
        <begin position="405"/>
        <end position="417"/>
    </location>
</feature>
<evidence type="ECO:0000256" key="5">
    <source>
        <dbReference type="SAM" id="MobiDB-lite"/>
    </source>
</evidence>
<protein>
    <recommendedName>
        <fullName evidence="6">HSF-type DNA-binding domain-containing protein</fullName>
    </recommendedName>
</protein>
<feature type="domain" description="HSF-type DNA-binding" evidence="6">
    <location>
        <begin position="23"/>
        <end position="118"/>
    </location>
</feature>
<keyword evidence="3" id="KW-0539">Nucleus</keyword>
<dbReference type="PRINTS" id="PR00056">
    <property type="entry name" value="HSFDOMAIN"/>
</dbReference>
<keyword evidence="8" id="KW-1185">Reference proteome</keyword>
<dbReference type="FunFam" id="1.10.10.10:FF:000286">
    <property type="entry name" value="Heat shock transcription factor"/>
    <property type="match status" value="1"/>
</dbReference>
<dbReference type="SUPFAM" id="SSF46785">
    <property type="entry name" value="Winged helix' DNA-binding domain"/>
    <property type="match status" value="1"/>
</dbReference>
<feature type="compositionally biased region" description="Acidic residues" evidence="5">
    <location>
        <begin position="302"/>
        <end position="325"/>
    </location>
</feature>
<dbReference type="Proteomes" id="UP000481153">
    <property type="component" value="Unassembled WGS sequence"/>
</dbReference>
<comment type="subcellular location">
    <subcellularLocation>
        <location evidence="1">Nucleus</location>
    </subcellularLocation>
</comment>
<feature type="region of interest" description="Disordered" evidence="5">
    <location>
        <begin position="405"/>
        <end position="432"/>
    </location>
</feature>
<organism evidence="7 8">
    <name type="scientific">Aphanomyces euteiches</name>
    <dbReference type="NCBI Taxonomy" id="100861"/>
    <lineage>
        <taxon>Eukaryota</taxon>
        <taxon>Sar</taxon>
        <taxon>Stramenopiles</taxon>
        <taxon>Oomycota</taxon>
        <taxon>Saprolegniomycetes</taxon>
        <taxon>Saprolegniales</taxon>
        <taxon>Verrucalvaceae</taxon>
        <taxon>Aphanomyces</taxon>
    </lineage>
</organism>
<dbReference type="InterPro" id="IPR036390">
    <property type="entry name" value="WH_DNA-bd_sf"/>
</dbReference>
<dbReference type="InterPro" id="IPR036388">
    <property type="entry name" value="WH-like_DNA-bd_sf"/>
</dbReference>
<dbReference type="GO" id="GO:0043565">
    <property type="term" value="F:sequence-specific DNA binding"/>
    <property type="evidence" value="ECO:0007669"/>
    <property type="project" value="InterPro"/>
</dbReference>
<evidence type="ECO:0000256" key="2">
    <source>
        <dbReference type="ARBA" id="ARBA00023125"/>
    </source>
</evidence>
<accession>A0A6G0WJC1</accession>
<dbReference type="EMBL" id="VJMJ01000198">
    <property type="protein sequence ID" value="KAF0727295.1"/>
    <property type="molecule type" value="Genomic_DNA"/>
</dbReference>
<dbReference type="SMART" id="SM00415">
    <property type="entry name" value="HSF"/>
    <property type="match status" value="1"/>
</dbReference>
<comment type="caution">
    <text evidence="7">The sequence shown here is derived from an EMBL/GenBank/DDBJ whole genome shotgun (WGS) entry which is preliminary data.</text>
</comment>
<evidence type="ECO:0000313" key="7">
    <source>
        <dbReference type="EMBL" id="KAF0727295.1"/>
    </source>
</evidence>
<name>A0A6G0WJC1_9STRA</name>
<dbReference type="AlphaFoldDB" id="A0A6G0WJC1"/>
<feature type="region of interest" description="Disordered" evidence="5">
    <location>
        <begin position="302"/>
        <end position="351"/>
    </location>
</feature>
<gene>
    <name evidence="7" type="ORF">Ae201684_014556</name>
</gene>
<comment type="similarity">
    <text evidence="4">Belongs to the HSF family.</text>
</comment>
<keyword evidence="2" id="KW-0238">DNA-binding</keyword>